<evidence type="ECO:0000313" key="3">
    <source>
        <dbReference type="Proteomes" id="UP000198649"/>
    </source>
</evidence>
<dbReference type="EMBL" id="FOQG01000006">
    <property type="protein sequence ID" value="SFI19216.1"/>
    <property type="molecule type" value="Genomic_DNA"/>
</dbReference>
<protein>
    <submittedName>
        <fullName evidence="2">Uncharacterized protein</fullName>
    </submittedName>
</protein>
<dbReference type="RefSeq" id="WP_091112139.1">
    <property type="nucleotide sequence ID" value="NZ_BKAF01000053.1"/>
</dbReference>
<gene>
    <name evidence="2" type="ORF">SAMN05216561_1063</name>
</gene>
<dbReference type="Proteomes" id="UP000198649">
    <property type="component" value="Unassembled WGS sequence"/>
</dbReference>
<evidence type="ECO:0000256" key="1">
    <source>
        <dbReference type="SAM" id="MobiDB-lite"/>
    </source>
</evidence>
<feature type="region of interest" description="Disordered" evidence="1">
    <location>
        <begin position="1"/>
        <end position="26"/>
    </location>
</feature>
<evidence type="ECO:0000313" key="2">
    <source>
        <dbReference type="EMBL" id="SFI19216.1"/>
    </source>
</evidence>
<dbReference type="AlphaFoldDB" id="A0A1I3G6W2"/>
<reference evidence="2 3" key="1">
    <citation type="submission" date="2016-10" db="EMBL/GenBank/DDBJ databases">
        <authorList>
            <person name="de Groot N.N."/>
        </authorList>
    </citation>
    <scope>NUCLEOTIDE SEQUENCE [LARGE SCALE GENOMIC DNA]</scope>
    <source>
        <strain evidence="2 3">CGMCC 1.11156</strain>
    </source>
</reference>
<dbReference type="OrthoDB" id="3787889at2"/>
<organism evidence="2 3">
    <name type="scientific">Nocardioides psychrotolerans</name>
    <dbReference type="NCBI Taxonomy" id="1005945"/>
    <lineage>
        <taxon>Bacteria</taxon>
        <taxon>Bacillati</taxon>
        <taxon>Actinomycetota</taxon>
        <taxon>Actinomycetes</taxon>
        <taxon>Propionibacteriales</taxon>
        <taxon>Nocardioidaceae</taxon>
        <taxon>Nocardioides</taxon>
    </lineage>
</organism>
<name>A0A1I3G6W2_9ACTN</name>
<accession>A0A1I3G6W2</accession>
<proteinExistence type="predicted"/>
<keyword evidence="3" id="KW-1185">Reference proteome</keyword>
<sequence length="91" mass="9820">MGLFKVSRTPAAQADRDTRIASRTGHQSLAELQEQLRLIGDLGLDLDEAGRSPAVRQKVDVATLLRALTIATQTAEQALAEVIALRKELNG</sequence>